<protein>
    <submittedName>
        <fullName evidence="2">EDD domain protein, DegV family</fullName>
    </submittedName>
</protein>
<dbReference type="PANTHER" id="PTHR33434">
    <property type="entry name" value="DEGV DOMAIN-CONTAINING PROTEIN DR_1986-RELATED"/>
    <property type="match status" value="1"/>
</dbReference>
<dbReference type="InterPro" id="IPR050270">
    <property type="entry name" value="DegV_domain_contain"/>
</dbReference>
<proteinExistence type="predicted"/>
<organism evidence="2 3">
    <name type="scientific">Malacoplasma iowae DK-CPA</name>
    <dbReference type="NCBI Taxonomy" id="1394179"/>
    <lineage>
        <taxon>Bacteria</taxon>
        <taxon>Bacillati</taxon>
        <taxon>Mycoplasmatota</taxon>
        <taxon>Mycoplasmoidales</taxon>
        <taxon>Mycoplasmoidaceae</taxon>
        <taxon>Malacoplasma</taxon>
    </lineage>
</organism>
<dbReference type="PANTHER" id="PTHR33434:SF2">
    <property type="entry name" value="FATTY ACID-BINDING PROTEIN TM_1468"/>
    <property type="match status" value="1"/>
</dbReference>
<gene>
    <name evidence="2" type="ORF">P271_710</name>
</gene>
<dbReference type="Pfam" id="PF02645">
    <property type="entry name" value="DegV"/>
    <property type="match status" value="1"/>
</dbReference>
<dbReference type="InterPro" id="IPR003797">
    <property type="entry name" value="DegV"/>
</dbReference>
<dbReference type="InterPro" id="IPR043168">
    <property type="entry name" value="DegV_C"/>
</dbReference>
<dbReference type="Gene3D" id="3.40.50.10170">
    <property type="match status" value="1"/>
</dbReference>
<dbReference type="RefSeq" id="WP_004025413.1">
    <property type="nucleotide sequence ID" value="NZ_AWQU01000057.1"/>
</dbReference>
<reference evidence="2 3" key="1">
    <citation type="journal article" date="2014" name="PLoS ONE">
        <title>Reduction of Hydrogen Peroxide Accumulation and Toxicity by a Catalase from Mycoplasma iowae.</title>
        <authorList>
            <person name="Pritchard R.E."/>
            <person name="Prassinos A.J."/>
            <person name="Osborne J.D."/>
            <person name="Raviv Z."/>
            <person name="Balish M.F."/>
        </authorList>
    </citation>
    <scope>NUCLEOTIDE SEQUENCE [LARGE SCALE GENOMIC DNA]</scope>
    <source>
        <strain evidence="2 3">DK-CPA</strain>
    </source>
</reference>
<dbReference type="SUPFAM" id="SSF82549">
    <property type="entry name" value="DAK1/DegV-like"/>
    <property type="match status" value="1"/>
</dbReference>
<accession>A0A084U4G2</accession>
<name>A0A084U4G2_MALIO</name>
<sequence>MAKKRTCIIVDSSSGINKDEIKDVYLIPLHITEITKDNKTKDYLDSVDINTLDVMHKIKSDIDLKSSQVALGEIFNTLEDLKGKYDRFIAVPISKQISGSYNTWNMVKEDFPELDILIVDAEDISVGIRNIVLGIKELVSKDATNDEIVSFVETRKKTRYGMLIVKDLSQLEKGGRISKFKAMVATMLGYNILISFSGGLDFYDKTIKFEKAIDLALKGIDEKNNFMSKGIKNAYMFTTFIDEEKNNEIMKEISKKLNHEVSIHYFPAVIAIHVGEGFAIYIESN</sequence>
<dbReference type="GO" id="GO:0008289">
    <property type="term" value="F:lipid binding"/>
    <property type="evidence" value="ECO:0007669"/>
    <property type="project" value="UniProtKB-KW"/>
</dbReference>
<evidence type="ECO:0000313" key="3">
    <source>
        <dbReference type="Proteomes" id="UP000028523"/>
    </source>
</evidence>
<keyword evidence="3" id="KW-1185">Reference proteome</keyword>
<comment type="caution">
    <text evidence="2">The sequence shown here is derived from an EMBL/GenBank/DDBJ whole genome shotgun (WGS) entry which is preliminary data.</text>
</comment>
<evidence type="ECO:0000313" key="2">
    <source>
        <dbReference type="EMBL" id="KFB07848.1"/>
    </source>
</evidence>
<keyword evidence="1" id="KW-0446">Lipid-binding</keyword>
<dbReference type="AlphaFoldDB" id="A0A084U4G2"/>
<dbReference type="Proteomes" id="UP000028523">
    <property type="component" value="Unassembled WGS sequence"/>
</dbReference>
<dbReference type="PROSITE" id="PS51482">
    <property type="entry name" value="DEGV"/>
    <property type="match status" value="1"/>
</dbReference>
<evidence type="ECO:0000256" key="1">
    <source>
        <dbReference type="ARBA" id="ARBA00023121"/>
    </source>
</evidence>
<dbReference type="EMBL" id="AWQU01000057">
    <property type="protein sequence ID" value="KFB07848.1"/>
    <property type="molecule type" value="Genomic_DNA"/>
</dbReference>
<dbReference type="Gene3D" id="3.30.1180.10">
    <property type="match status" value="1"/>
</dbReference>
<dbReference type="GeneID" id="96866630"/>
<dbReference type="NCBIfam" id="TIGR00762">
    <property type="entry name" value="DegV"/>
    <property type="match status" value="1"/>
</dbReference>